<dbReference type="NCBIfam" id="TIGR00589">
    <property type="entry name" value="ogt"/>
    <property type="match status" value="1"/>
</dbReference>
<dbReference type="Proteomes" id="UP001217918">
    <property type="component" value="Unassembled WGS sequence"/>
</dbReference>
<evidence type="ECO:0000256" key="2">
    <source>
        <dbReference type="ARBA" id="ARBA00008711"/>
    </source>
</evidence>
<evidence type="ECO:0000256" key="4">
    <source>
        <dbReference type="ARBA" id="ARBA00015377"/>
    </source>
</evidence>
<gene>
    <name evidence="14" type="ORF">P8C59_006283</name>
</gene>
<dbReference type="PROSITE" id="PS00374">
    <property type="entry name" value="MGMT"/>
    <property type="match status" value="1"/>
</dbReference>
<feature type="region of interest" description="Disordered" evidence="12">
    <location>
        <begin position="1"/>
        <end position="50"/>
    </location>
</feature>
<comment type="caution">
    <text evidence="14">The sequence shown here is derived from an EMBL/GenBank/DDBJ whole genome shotgun (WGS) entry which is preliminary data.</text>
</comment>
<comment type="catalytic activity">
    <reaction evidence="1">
        <text>a 4-O-methyl-thymidine in DNA + L-cysteinyl-[protein] = a thymidine in DNA + S-methyl-L-cysteinyl-[protein]</text>
        <dbReference type="Rhea" id="RHEA:53428"/>
        <dbReference type="Rhea" id="RHEA-COMP:10131"/>
        <dbReference type="Rhea" id="RHEA-COMP:10132"/>
        <dbReference type="Rhea" id="RHEA-COMP:13555"/>
        <dbReference type="Rhea" id="RHEA-COMP:13556"/>
        <dbReference type="ChEBI" id="CHEBI:29950"/>
        <dbReference type="ChEBI" id="CHEBI:82612"/>
        <dbReference type="ChEBI" id="CHEBI:137386"/>
        <dbReference type="ChEBI" id="CHEBI:137387"/>
        <dbReference type="EC" id="2.1.1.63"/>
    </reaction>
</comment>
<dbReference type="Pfam" id="PF01035">
    <property type="entry name" value="DNA_binding_1"/>
    <property type="match status" value="1"/>
</dbReference>
<evidence type="ECO:0000256" key="12">
    <source>
        <dbReference type="SAM" id="MobiDB-lite"/>
    </source>
</evidence>
<dbReference type="GO" id="GO:0032259">
    <property type="term" value="P:methylation"/>
    <property type="evidence" value="ECO:0007669"/>
    <property type="project" value="UniProtKB-KW"/>
</dbReference>
<dbReference type="CDD" id="cd06445">
    <property type="entry name" value="ATase"/>
    <property type="match status" value="1"/>
</dbReference>
<comment type="catalytic activity">
    <reaction evidence="11">
        <text>a 6-O-methyl-2'-deoxyguanosine in DNA + L-cysteinyl-[protein] = S-methyl-L-cysteinyl-[protein] + a 2'-deoxyguanosine in DNA</text>
        <dbReference type="Rhea" id="RHEA:24000"/>
        <dbReference type="Rhea" id="RHEA-COMP:10131"/>
        <dbReference type="Rhea" id="RHEA-COMP:10132"/>
        <dbReference type="Rhea" id="RHEA-COMP:11367"/>
        <dbReference type="Rhea" id="RHEA-COMP:11368"/>
        <dbReference type="ChEBI" id="CHEBI:29950"/>
        <dbReference type="ChEBI" id="CHEBI:82612"/>
        <dbReference type="ChEBI" id="CHEBI:85445"/>
        <dbReference type="ChEBI" id="CHEBI:85448"/>
        <dbReference type="EC" id="2.1.1.63"/>
    </reaction>
</comment>
<keyword evidence="6" id="KW-0808">Transferase</keyword>
<evidence type="ECO:0000256" key="8">
    <source>
        <dbReference type="ARBA" id="ARBA00023204"/>
    </source>
</evidence>
<accession>A0AAD9MD39</accession>
<evidence type="ECO:0000256" key="3">
    <source>
        <dbReference type="ARBA" id="ARBA00011918"/>
    </source>
</evidence>
<evidence type="ECO:0000256" key="1">
    <source>
        <dbReference type="ARBA" id="ARBA00001286"/>
    </source>
</evidence>
<dbReference type="Gene3D" id="1.10.10.10">
    <property type="entry name" value="Winged helix-like DNA-binding domain superfamily/Winged helix DNA-binding domain"/>
    <property type="match status" value="1"/>
</dbReference>
<evidence type="ECO:0000256" key="7">
    <source>
        <dbReference type="ARBA" id="ARBA00022763"/>
    </source>
</evidence>
<name>A0AAD9MD39_9PEZI</name>
<protein>
    <recommendedName>
        <fullName evidence="4">Methylated-DNA--protein-cysteine methyltransferase</fullName>
        <ecNumber evidence="3">2.1.1.63</ecNumber>
    </recommendedName>
    <alternativeName>
        <fullName evidence="9">6-O-methylguanine-DNA methyltransferase</fullName>
    </alternativeName>
    <alternativeName>
        <fullName evidence="10">O-6-methylguanine-DNA-alkyltransferase</fullName>
    </alternativeName>
</protein>
<evidence type="ECO:0000259" key="13">
    <source>
        <dbReference type="Pfam" id="PF01035"/>
    </source>
</evidence>
<keyword evidence="8" id="KW-0234">DNA repair</keyword>
<dbReference type="InterPro" id="IPR014048">
    <property type="entry name" value="MethylDNA_cys_MeTrfase_DNA-bd"/>
</dbReference>
<dbReference type="InterPro" id="IPR036217">
    <property type="entry name" value="MethylDNA_cys_MeTrfase_DNAb"/>
</dbReference>
<dbReference type="GO" id="GO:0003908">
    <property type="term" value="F:methylated-DNA-[protein]-cysteine S-methyltransferase activity"/>
    <property type="evidence" value="ECO:0007669"/>
    <property type="project" value="UniProtKB-EC"/>
</dbReference>
<dbReference type="EMBL" id="JAQQPM010000005">
    <property type="protein sequence ID" value="KAK2071897.1"/>
    <property type="molecule type" value="Genomic_DNA"/>
</dbReference>
<reference evidence="14" key="1">
    <citation type="journal article" date="2023" name="Mol. Plant Microbe Interact.">
        <title>Elucidating the Obligate Nature and Biological Capacity of an Invasive Fungal Corn Pathogen.</title>
        <authorList>
            <person name="MacCready J.S."/>
            <person name="Roggenkamp E.M."/>
            <person name="Gdanetz K."/>
            <person name="Chilvers M.I."/>
        </authorList>
    </citation>
    <scope>NUCLEOTIDE SEQUENCE</scope>
    <source>
        <strain evidence="14">PM02</strain>
    </source>
</reference>
<evidence type="ECO:0000313" key="15">
    <source>
        <dbReference type="Proteomes" id="UP001217918"/>
    </source>
</evidence>
<dbReference type="AlphaFoldDB" id="A0AAD9MD39"/>
<dbReference type="PANTHER" id="PTHR10815">
    <property type="entry name" value="METHYLATED-DNA--PROTEIN-CYSTEINE METHYLTRANSFERASE"/>
    <property type="match status" value="1"/>
</dbReference>
<keyword evidence="5" id="KW-0489">Methyltransferase</keyword>
<dbReference type="PANTHER" id="PTHR10815:SF13">
    <property type="entry name" value="METHYLATED-DNA--PROTEIN-CYSTEINE METHYLTRANSFERASE"/>
    <property type="match status" value="1"/>
</dbReference>
<dbReference type="InterPro" id="IPR036388">
    <property type="entry name" value="WH-like_DNA-bd_sf"/>
</dbReference>
<comment type="similarity">
    <text evidence="2">Belongs to the MGMT family.</text>
</comment>
<feature type="domain" description="Methylated-DNA-[protein]-cysteine S-methyltransferase DNA binding" evidence="13">
    <location>
        <begin position="62"/>
        <end position="149"/>
    </location>
</feature>
<evidence type="ECO:0000256" key="11">
    <source>
        <dbReference type="ARBA" id="ARBA00049348"/>
    </source>
</evidence>
<evidence type="ECO:0000256" key="5">
    <source>
        <dbReference type="ARBA" id="ARBA00022603"/>
    </source>
</evidence>
<evidence type="ECO:0000256" key="9">
    <source>
        <dbReference type="ARBA" id="ARBA00030795"/>
    </source>
</evidence>
<dbReference type="GO" id="GO:0006281">
    <property type="term" value="P:DNA repair"/>
    <property type="evidence" value="ECO:0007669"/>
    <property type="project" value="UniProtKB-KW"/>
</dbReference>
<dbReference type="InterPro" id="IPR001497">
    <property type="entry name" value="MethylDNA_cys_MeTrfase_AS"/>
</dbReference>
<sequence length="170" mass="18203">MAAGTKRKHSLVQDDDLNAQPTTHANPLDPSAGAPRRSHRPPSPTDDTSAQLARIAQSDRTAFEKRVWTALCQVPRGRYSTYGILAAHLGSSPRAVGNALRRNPFAPGVPCHRILATGGGLGGFKGQRPKNGEGTTLDEKRALLRGEGVRFDRDGKLVLGTPFEDFDVAA</sequence>
<dbReference type="SUPFAM" id="SSF46767">
    <property type="entry name" value="Methylated DNA-protein cysteine methyltransferase, C-terminal domain"/>
    <property type="match status" value="1"/>
</dbReference>
<evidence type="ECO:0000256" key="10">
    <source>
        <dbReference type="ARBA" id="ARBA00031621"/>
    </source>
</evidence>
<keyword evidence="7" id="KW-0227">DNA damage</keyword>
<keyword evidence="15" id="KW-1185">Reference proteome</keyword>
<evidence type="ECO:0000256" key="6">
    <source>
        <dbReference type="ARBA" id="ARBA00022679"/>
    </source>
</evidence>
<dbReference type="EC" id="2.1.1.63" evidence="3"/>
<proteinExistence type="inferred from homology"/>
<evidence type="ECO:0000313" key="14">
    <source>
        <dbReference type="EMBL" id="KAK2071897.1"/>
    </source>
</evidence>
<feature type="compositionally biased region" description="Basic residues" evidence="12">
    <location>
        <begin position="1"/>
        <end position="10"/>
    </location>
</feature>
<organism evidence="14 15">
    <name type="scientific">Phyllachora maydis</name>
    <dbReference type="NCBI Taxonomy" id="1825666"/>
    <lineage>
        <taxon>Eukaryota</taxon>
        <taxon>Fungi</taxon>
        <taxon>Dikarya</taxon>
        <taxon>Ascomycota</taxon>
        <taxon>Pezizomycotina</taxon>
        <taxon>Sordariomycetes</taxon>
        <taxon>Sordariomycetidae</taxon>
        <taxon>Phyllachorales</taxon>
        <taxon>Phyllachoraceae</taxon>
        <taxon>Phyllachora</taxon>
    </lineage>
</organism>